<dbReference type="AlphaFoldDB" id="A0A0K2GBP4"/>
<dbReference type="Proteomes" id="UP000069205">
    <property type="component" value="Chromosome"/>
</dbReference>
<sequence length="110" mass="12052">MMNLLRLIVIAVWSFGVAAAAVQTGEAATNFNGSTIIGIDRAERTVTFRTKEGEKWTLPVENPDLLKGDRIAQGDQVSIELDPDDRITKIVKPNDSGGRQEAREAREDGQ</sequence>
<dbReference type="RefSeq" id="WP_053379547.1">
    <property type="nucleotide sequence ID" value="NZ_CP011801.1"/>
</dbReference>
<evidence type="ECO:0008006" key="5">
    <source>
        <dbReference type="Google" id="ProtNLM"/>
    </source>
</evidence>
<evidence type="ECO:0000256" key="1">
    <source>
        <dbReference type="SAM" id="MobiDB-lite"/>
    </source>
</evidence>
<gene>
    <name evidence="3" type="ORF">NITMOv2_1953</name>
</gene>
<evidence type="ECO:0000313" key="4">
    <source>
        <dbReference type="Proteomes" id="UP000069205"/>
    </source>
</evidence>
<evidence type="ECO:0000313" key="3">
    <source>
        <dbReference type="EMBL" id="ALA58370.1"/>
    </source>
</evidence>
<proteinExistence type="predicted"/>
<dbReference type="EMBL" id="CP011801">
    <property type="protein sequence ID" value="ALA58370.1"/>
    <property type="molecule type" value="Genomic_DNA"/>
</dbReference>
<reference evidence="3 4" key="1">
    <citation type="journal article" date="2015" name="Proc. Natl. Acad. Sci. U.S.A.">
        <title>Expanded metabolic versatility of ubiquitous nitrite-oxidizing bacteria from the genus Nitrospira.</title>
        <authorList>
            <person name="Koch H."/>
            <person name="Lucker S."/>
            <person name="Albertsen M."/>
            <person name="Kitzinger K."/>
            <person name="Herbold C."/>
            <person name="Spieck E."/>
            <person name="Nielsen P.H."/>
            <person name="Wagner M."/>
            <person name="Daims H."/>
        </authorList>
    </citation>
    <scope>NUCLEOTIDE SEQUENCE [LARGE SCALE GENOMIC DNA]</scope>
    <source>
        <strain evidence="3 4">NSP M-1</strain>
    </source>
</reference>
<name>A0A0K2GBP4_NITMO</name>
<dbReference type="KEGG" id="nmv:NITMOv2_1953"/>
<protein>
    <recommendedName>
        <fullName evidence="5">DUF5666 domain-containing protein</fullName>
    </recommendedName>
</protein>
<dbReference type="OrthoDB" id="9851729at2"/>
<keyword evidence="4" id="KW-1185">Reference proteome</keyword>
<organism evidence="3 4">
    <name type="scientific">Nitrospira moscoviensis</name>
    <dbReference type="NCBI Taxonomy" id="42253"/>
    <lineage>
        <taxon>Bacteria</taxon>
        <taxon>Pseudomonadati</taxon>
        <taxon>Nitrospirota</taxon>
        <taxon>Nitrospiria</taxon>
        <taxon>Nitrospirales</taxon>
        <taxon>Nitrospiraceae</taxon>
        <taxon>Nitrospira</taxon>
    </lineage>
</organism>
<feature type="signal peptide" evidence="2">
    <location>
        <begin position="1"/>
        <end position="19"/>
    </location>
</feature>
<feature type="chain" id="PRO_5005476902" description="DUF5666 domain-containing protein" evidence="2">
    <location>
        <begin position="20"/>
        <end position="110"/>
    </location>
</feature>
<accession>A0A0K2GBP4</accession>
<dbReference type="PATRIC" id="fig|42253.5.peg.1924"/>
<feature type="compositionally biased region" description="Basic and acidic residues" evidence="1">
    <location>
        <begin position="98"/>
        <end position="110"/>
    </location>
</feature>
<feature type="region of interest" description="Disordered" evidence="1">
    <location>
        <begin position="83"/>
        <end position="110"/>
    </location>
</feature>
<evidence type="ECO:0000256" key="2">
    <source>
        <dbReference type="SAM" id="SignalP"/>
    </source>
</evidence>
<keyword evidence="2" id="KW-0732">Signal</keyword>
<dbReference type="STRING" id="42253.NITMOv2_1953"/>